<dbReference type="AlphaFoldDB" id="A0ABD5U2C4"/>
<feature type="transmembrane region" description="Helical" evidence="1">
    <location>
        <begin position="67"/>
        <end position="94"/>
    </location>
</feature>
<dbReference type="RefSeq" id="WP_379699384.1">
    <property type="nucleotide sequence ID" value="NZ_JBHSXH010000015.1"/>
</dbReference>
<evidence type="ECO:0000256" key="1">
    <source>
        <dbReference type="SAM" id="Phobius"/>
    </source>
</evidence>
<gene>
    <name evidence="2" type="ORF">ACFQEV_18880</name>
</gene>
<dbReference type="Proteomes" id="UP001596408">
    <property type="component" value="Unassembled WGS sequence"/>
</dbReference>
<evidence type="ECO:0000313" key="3">
    <source>
        <dbReference type="Proteomes" id="UP001596408"/>
    </source>
</evidence>
<sequence length="150" mass="16093">MDAEVRTESDAARGYDDPLGDVLPRANVDSRWWYWIAAVPAFGLAALVGGVFFLFGFLFDLFLTGGLLTFGAAFLLVPVAGLVGLVLTVMYPIATYVDARAVAESNAEWMPDPLVWGLVALASVVLSAFSLSVVASLYYLYKRHGAVGIP</sequence>
<dbReference type="EMBL" id="JBHSXH010000015">
    <property type="protein sequence ID" value="MFC6827045.1"/>
    <property type="molecule type" value="Genomic_DNA"/>
</dbReference>
<protein>
    <recommendedName>
        <fullName evidence="4">Cox cluster protein</fullName>
    </recommendedName>
</protein>
<keyword evidence="1" id="KW-0812">Transmembrane</keyword>
<evidence type="ECO:0000313" key="2">
    <source>
        <dbReference type="EMBL" id="MFC6827045.1"/>
    </source>
</evidence>
<keyword evidence="3" id="KW-1185">Reference proteome</keyword>
<reference evidence="2 3" key="1">
    <citation type="journal article" date="2019" name="Int. J. Syst. Evol. Microbiol.">
        <title>The Global Catalogue of Microorganisms (GCM) 10K type strain sequencing project: providing services to taxonomists for standard genome sequencing and annotation.</title>
        <authorList>
            <consortium name="The Broad Institute Genomics Platform"/>
            <consortium name="The Broad Institute Genome Sequencing Center for Infectious Disease"/>
            <person name="Wu L."/>
            <person name="Ma J."/>
        </authorList>
    </citation>
    <scope>NUCLEOTIDE SEQUENCE [LARGE SCALE GENOMIC DNA]</scope>
    <source>
        <strain evidence="2 3">YIM 94188</strain>
    </source>
</reference>
<proteinExistence type="predicted"/>
<keyword evidence="1" id="KW-1133">Transmembrane helix</keyword>
<evidence type="ECO:0008006" key="4">
    <source>
        <dbReference type="Google" id="ProtNLM"/>
    </source>
</evidence>
<comment type="caution">
    <text evidence="2">The sequence shown here is derived from an EMBL/GenBank/DDBJ whole genome shotgun (WGS) entry which is preliminary data.</text>
</comment>
<accession>A0ABD5U2C4</accession>
<feature type="transmembrane region" description="Helical" evidence="1">
    <location>
        <begin position="32"/>
        <end position="55"/>
    </location>
</feature>
<organism evidence="2 3">
    <name type="scientific">Halopelagius fulvigenes</name>
    <dbReference type="NCBI Taxonomy" id="1198324"/>
    <lineage>
        <taxon>Archaea</taxon>
        <taxon>Methanobacteriati</taxon>
        <taxon>Methanobacteriota</taxon>
        <taxon>Stenosarchaea group</taxon>
        <taxon>Halobacteria</taxon>
        <taxon>Halobacteriales</taxon>
        <taxon>Haloferacaceae</taxon>
    </lineage>
</organism>
<feature type="transmembrane region" description="Helical" evidence="1">
    <location>
        <begin position="114"/>
        <end position="141"/>
    </location>
</feature>
<name>A0ABD5U2C4_9EURY</name>
<keyword evidence="1" id="KW-0472">Membrane</keyword>